<dbReference type="InParanoid" id="V5G0T5"/>
<gene>
    <name evidence="5" type="ORF">PVAR5_6645</name>
</gene>
<reference evidence="6" key="1">
    <citation type="journal article" date="2014" name="Genome Announc.">
        <title>Draft genome sequence of the formaldehyde-resistant fungus Byssochlamys spectabilis No. 5 (anamorph Paecilomyces variotii No. 5) (NBRC109023).</title>
        <authorList>
            <person name="Oka T."/>
            <person name="Ekino K."/>
            <person name="Fukuda K."/>
            <person name="Nomura Y."/>
        </authorList>
    </citation>
    <scope>NUCLEOTIDE SEQUENCE [LARGE SCALE GENOMIC DNA]</scope>
    <source>
        <strain evidence="6">No. 5 / NBRC 109023</strain>
    </source>
</reference>
<dbReference type="OrthoDB" id="4090074at2759"/>
<feature type="region of interest" description="Disordered" evidence="1">
    <location>
        <begin position="792"/>
        <end position="842"/>
    </location>
</feature>
<dbReference type="Pfam" id="PF10214">
    <property type="entry name" value="Rrn6_beta-prop"/>
    <property type="match status" value="1"/>
</dbReference>
<dbReference type="GO" id="GO:0001163">
    <property type="term" value="F:RNA polymerase I transcription regulatory region sequence-specific DNA binding"/>
    <property type="evidence" value="ECO:0007669"/>
    <property type="project" value="TreeGrafter"/>
</dbReference>
<dbReference type="GO" id="GO:0042790">
    <property type="term" value="P:nucleolar large rRNA transcription by RNA polymerase I"/>
    <property type="evidence" value="ECO:0007669"/>
    <property type="project" value="TreeGrafter"/>
</dbReference>
<dbReference type="InterPro" id="IPR048536">
    <property type="entry name" value="Rrn6_K-rich"/>
</dbReference>
<evidence type="ECO:0000259" key="4">
    <source>
        <dbReference type="Pfam" id="PF20640"/>
    </source>
</evidence>
<comment type="caution">
    <text evidence="5">The sequence shown here is derived from an EMBL/GenBank/DDBJ whole genome shotgun (WGS) entry which is preliminary data.</text>
</comment>
<feature type="domain" description="RRN6 beta-propeller" evidence="2">
    <location>
        <begin position="99"/>
        <end position="475"/>
    </location>
</feature>
<dbReference type="AlphaFoldDB" id="V5G0T5"/>
<protein>
    <recommendedName>
        <fullName evidence="7">RNA polymerase I-specific transcription initiation factor RRN6-like protein</fullName>
    </recommendedName>
</protein>
<accession>V5G0T5</accession>
<organism evidence="5 6">
    <name type="scientific">Byssochlamys spectabilis (strain No. 5 / NBRC 109023)</name>
    <name type="common">Paecilomyces variotii</name>
    <dbReference type="NCBI Taxonomy" id="1356009"/>
    <lineage>
        <taxon>Eukaryota</taxon>
        <taxon>Fungi</taxon>
        <taxon>Dikarya</taxon>
        <taxon>Ascomycota</taxon>
        <taxon>Pezizomycotina</taxon>
        <taxon>Eurotiomycetes</taxon>
        <taxon>Eurotiomycetidae</taxon>
        <taxon>Eurotiales</taxon>
        <taxon>Thermoascaceae</taxon>
        <taxon>Paecilomyces</taxon>
    </lineage>
</organism>
<feature type="region of interest" description="Disordered" evidence="1">
    <location>
        <begin position="905"/>
        <end position="929"/>
    </location>
</feature>
<dbReference type="PANTHER" id="PTHR28221:SF2">
    <property type="entry name" value="RNA POLYMERASE I-SPECIFIC TRANSCRIPTION INITIATION FACTOR RRN6"/>
    <property type="match status" value="1"/>
</dbReference>
<feature type="compositionally biased region" description="Polar residues" evidence="1">
    <location>
        <begin position="943"/>
        <end position="958"/>
    </location>
</feature>
<sequence length="995" mass="110808">MDEYHTDALQYGQLGTAEYIAETCSWRFPRAIGRVPCFSYTGVARETLPPSVDATPVPSVDRSQVASLSEAHPHLAAISSLDREETLSRTITTAANGCDPGVSNVFSLGHAVDLENDSSGTRAVPIAVAVTGRCGDSISLFRIEDEVAEWRQERLYKARVPSVGTAESTTWMGCGVPIRQICFAQTAEVKATWMAARLPTSTTIFRPLYHRTPVAISGESYCDPENLPSLRNSRLNANPLVDIHCYRTGGYPHAYVTFNPWYQKQLAIVDIHGNWSIWNISGRNKRARSNWLADCVKSGTLPSVDPSLNGFREEQPRYDGWAAVQWVADVNHLIVCDRRCIFLYQIAHASGFARPIDLGLRRETEWILDLKRSPSRPSIVFILTTSRIFWLDITSSDALFSGEEDTPLTPQLSWRHYRDTEDITLQLTITRIGNDLCLMLYSRLNNLVQAFRLSLSTEEAGRLSFMPDPSIMQIPDLPHAVSSESESHDMCTRIATMVFKEIEHGPPPGQKELYEPDLRLLKLFMLDSRSALHEALYTGSTDNENVDSTDYTQELSTAGDILRLRKRAIGTRPSRATADVDVHFVVDDMDESVSRMAIQPPGLNTPSALASAAPQWTVDYSSVYAAISRKQAPVGRFNDDLLPERNFGECLADLYHRISSSPFSESITAETLFEVAQCLPFLDDIDENAKEFQDFKMAIFQAVDGPNRPRFLPASLSSLTVEDNEGKKEASLTLGVVEIYNDLVRKWLFKLPSRIPGRTRVAKERIIRGVAGELSLARVNLLRNVEALTVDNDATSSPGRGEYPFRTDISAEPQGPRTIQSSPPLPSNYGPDRLKSTSTANARQMSHQMPLFAGLSSLTTFEESRTPPKNVAEMLSHWSVGSDPATYDWQRTVQQLENDDLRVREKSTTPRRRSRKRAPQSLSQNTVTTIPVLPTVPVVRQWGSQPQDVPPAVQSSQAVDEHLPMTQVERGLFGGREAAPRKSIGKARKKRAAGF</sequence>
<evidence type="ECO:0000256" key="1">
    <source>
        <dbReference type="SAM" id="MobiDB-lite"/>
    </source>
</evidence>
<dbReference type="PANTHER" id="PTHR28221">
    <property type="entry name" value="RNA POLYMERASE I-SPECIFIC TRANSCRIPTION INITIATION FACTOR RRN6"/>
    <property type="match status" value="1"/>
</dbReference>
<evidence type="ECO:0000313" key="6">
    <source>
        <dbReference type="Proteomes" id="UP000018001"/>
    </source>
</evidence>
<feature type="compositionally biased region" description="Basic residues" evidence="1">
    <location>
        <begin position="909"/>
        <end position="918"/>
    </location>
</feature>
<dbReference type="InterPro" id="IPR048535">
    <property type="entry name" value="RRN6_beta-prop"/>
</dbReference>
<dbReference type="GO" id="GO:0001179">
    <property type="term" value="F:RNA polymerase I general transcription initiation factor binding"/>
    <property type="evidence" value="ECO:0007669"/>
    <property type="project" value="TreeGrafter"/>
</dbReference>
<dbReference type="Pfam" id="PF20639">
    <property type="entry name" value="Rrn6_K-rich"/>
    <property type="match status" value="1"/>
</dbReference>
<feature type="domain" description="RRN6 K-rich C-terminal" evidence="3">
    <location>
        <begin position="871"/>
        <end position="995"/>
    </location>
</feature>
<feature type="domain" description="RRN6 helical bundle" evidence="4">
    <location>
        <begin position="580"/>
        <end position="778"/>
    </location>
</feature>
<dbReference type="HOGENOM" id="CLU_005807_0_0_1"/>
<keyword evidence="6" id="KW-1185">Reference proteome</keyword>
<evidence type="ECO:0008006" key="7">
    <source>
        <dbReference type="Google" id="ProtNLM"/>
    </source>
</evidence>
<proteinExistence type="predicted"/>
<dbReference type="InterPro" id="IPR048537">
    <property type="entry name" value="RRN6_HB"/>
</dbReference>
<evidence type="ECO:0000259" key="2">
    <source>
        <dbReference type="Pfam" id="PF10214"/>
    </source>
</evidence>
<name>V5G0T5_BYSSN</name>
<dbReference type="EMBL" id="BAUL01000223">
    <property type="protein sequence ID" value="GAD97958.1"/>
    <property type="molecule type" value="Genomic_DNA"/>
</dbReference>
<evidence type="ECO:0000259" key="3">
    <source>
        <dbReference type="Pfam" id="PF20639"/>
    </source>
</evidence>
<dbReference type="Pfam" id="PF20640">
    <property type="entry name" value="Rrn6_HB"/>
    <property type="match status" value="1"/>
</dbReference>
<feature type="compositionally biased region" description="Basic residues" evidence="1">
    <location>
        <begin position="983"/>
        <end position="995"/>
    </location>
</feature>
<evidence type="ECO:0000313" key="5">
    <source>
        <dbReference type="EMBL" id="GAD97958.1"/>
    </source>
</evidence>
<dbReference type="InterPro" id="IPR019350">
    <property type="entry name" value="RNA_pol_I-sp_TIF_RRN6-like"/>
</dbReference>
<dbReference type="Proteomes" id="UP000018001">
    <property type="component" value="Unassembled WGS sequence"/>
</dbReference>
<dbReference type="GO" id="GO:0070860">
    <property type="term" value="C:RNA polymerase I core factor complex"/>
    <property type="evidence" value="ECO:0007669"/>
    <property type="project" value="TreeGrafter"/>
</dbReference>
<feature type="region of interest" description="Disordered" evidence="1">
    <location>
        <begin position="943"/>
        <end position="995"/>
    </location>
</feature>
<dbReference type="eggNOG" id="ENOG502QRAW">
    <property type="taxonomic scope" value="Eukaryota"/>
</dbReference>